<gene>
    <name evidence="1" type="ORF">Q2362_05000</name>
</gene>
<protein>
    <recommendedName>
        <fullName evidence="3">Lipoprotein</fullName>
    </recommendedName>
</protein>
<comment type="caution">
    <text evidence="1">The sequence shown here is derived from an EMBL/GenBank/DDBJ whole genome shotgun (WGS) entry which is preliminary data.</text>
</comment>
<organism evidence="1 2">
    <name type="scientific">Campylobacter magnus</name>
    <dbReference type="NCBI Taxonomy" id="3026462"/>
    <lineage>
        <taxon>Bacteria</taxon>
        <taxon>Pseudomonadati</taxon>
        <taxon>Campylobacterota</taxon>
        <taxon>Epsilonproteobacteria</taxon>
        <taxon>Campylobacterales</taxon>
        <taxon>Campylobacteraceae</taxon>
        <taxon>Campylobacter</taxon>
    </lineage>
</organism>
<evidence type="ECO:0008006" key="3">
    <source>
        <dbReference type="Google" id="ProtNLM"/>
    </source>
</evidence>
<reference evidence="1 2" key="1">
    <citation type="submission" date="2023-06" db="EMBL/GenBank/DDBJ databases">
        <title>Campylobacter magnum sp. nov., isolated from cecal contents of domestic pigs (Sus scrofa domesticus).</title>
        <authorList>
            <person name="Papic B."/>
            <person name="Gruntar I."/>
        </authorList>
    </citation>
    <scope>NUCLEOTIDE SEQUENCE [LARGE SCALE GENOMIC DNA]</scope>
    <source>
        <strain evidence="2">34484-21</strain>
    </source>
</reference>
<proteinExistence type="predicted"/>
<dbReference type="RefSeq" id="WP_302244323.1">
    <property type="nucleotide sequence ID" value="NZ_JAULJQ010000005.1"/>
</dbReference>
<name>A0ABT8T7M1_9BACT</name>
<dbReference type="EMBL" id="JAULJQ010000005">
    <property type="protein sequence ID" value="MDO2409455.1"/>
    <property type="molecule type" value="Genomic_DNA"/>
</dbReference>
<sequence>MCRRVFAVVVFGFWGLGACELNESECELDTKEGKITLSFEPRPIRPMAQSTLVIKGLKGVKKPRVHIYGLSMYLGHLREDLEPNEKGELEAGVMIAPCDDEKMVFALEVLDDEEIITKTEFSTFQ</sequence>
<evidence type="ECO:0000313" key="1">
    <source>
        <dbReference type="EMBL" id="MDO2409455.1"/>
    </source>
</evidence>
<keyword evidence="2" id="KW-1185">Reference proteome</keyword>
<accession>A0ABT8T7M1</accession>
<dbReference type="Proteomes" id="UP001171111">
    <property type="component" value="Unassembled WGS sequence"/>
</dbReference>
<dbReference type="PROSITE" id="PS51257">
    <property type="entry name" value="PROKAR_LIPOPROTEIN"/>
    <property type="match status" value="1"/>
</dbReference>
<evidence type="ECO:0000313" key="2">
    <source>
        <dbReference type="Proteomes" id="UP001171111"/>
    </source>
</evidence>